<feature type="transmembrane region" description="Helical" evidence="1">
    <location>
        <begin position="84"/>
        <end position="106"/>
    </location>
</feature>
<evidence type="ECO:0000313" key="3">
    <source>
        <dbReference type="Proteomes" id="UP000636960"/>
    </source>
</evidence>
<evidence type="ECO:0000256" key="1">
    <source>
        <dbReference type="SAM" id="Phobius"/>
    </source>
</evidence>
<dbReference type="EMBL" id="BOMV01000007">
    <property type="protein sequence ID" value="GIE93701.1"/>
    <property type="molecule type" value="Genomic_DNA"/>
</dbReference>
<keyword evidence="1" id="KW-0472">Membrane</keyword>
<proteinExistence type="predicted"/>
<evidence type="ECO:0000313" key="2">
    <source>
        <dbReference type="EMBL" id="GIE93701.1"/>
    </source>
</evidence>
<accession>A0A919JZA0</accession>
<organism evidence="2 3">
    <name type="scientific">Paractinoplanes rishiriensis</name>
    <dbReference type="NCBI Taxonomy" id="1050105"/>
    <lineage>
        <taxon>Bacteria</taxon>
        <taxon>Bacillati</taxon>
        <taxon>Actinomycetota</taxon>
        <taxon>Actinomycetes</taxon>
        <taxon>Micromonosporales</taxon>
        <taxon>Micromonosporaceae</taxon>
        <taxon>Paractinoplanes</taxon>
    </lineage>
</organism>
<keyword evidence="3" id="KW-1185">Reference proteome</keyword>
<sequence>MSVSSALFRLHRAMILVFAGIVVTVEVTVVPIITNFTDLGFSFWLGLAGSAAKYWTLVLGIMLVSGHLKVFVTNGYTRRAFAAGATVFVTIVAAGVAAVVTLGHWLESTVVVALGEAASDYPVLTGGGLPGEFGRVFPVSLAWAVTGALIALGFYRFGGWRGLIAMVPAALPAAVSEGLVAINERGLSADLLPYLIEVLISLTVTVFGLAVFGLLTRGVAIRRTAG</sequence>
<dbReference type="RefSeq" id="WP_203779999.1">
    <property type="nucleotide sequence ID" value="NZ_BOMV01000007.1"/>
</dbReference>
<dbReference type="Proteomes" id="UP000636960">
    <property type="component" value="Unassembled WGS sequence"/>
</dbReference>
<name>A0A919JZA0_9ACTN</name>
<feature type="transmembrane region" description="Helical" evidence="1">
    <location>
        <begin position="194"/>
        <end position="215"/>
    </location>
</feature>
<feature type="transmembrane region" description="Helical" evidence="1">
    <location>
        <begin position="162"/>
        <end position="182"/>
    </location>
</feature>
<keyword evidence="1" id="KW-0812">Transmembrane</keyword>
<reference evidence="2" key="1">
    <citation type="submission" date="2021-01" db="EMBL/GenBank/DDBJ databases">
        <title>Whole genome shotgun sequence of Actinoplanes rishiriensis NBRC 108556.</title>
        <authorList>
            <person name="Komaki H."/>
            <person name="Tamura T."/>
        </authorList>
    </citation>
    <scope>NUCLEOTIDE SEQUENCE</scope>
    <source>
        <strain evidence="2">NBRC 108556</strain>
    </source>
</reference>
<keyword evidence="1" id="KW-1133">Transmembrane helix</keyword>
<comment type="caution">
    <text evidence="2">The sequence shown here is derived from an EMBL/GenBank/DDBJ whole genome shotgun (WGS) entry which is preliminary data.</text>
</comment>
<feature type="transmembrane region" description="Helical" evidence="1">
    <location>
        <begin position="136"/>
        <end position="155"/>
    </location>
</feature>
<feature type="transmembrane region" description="Helical" evidence="1">
    <location>
        <begin position="12"/>
        <end position="34"/>
    </location>
</feature>
<dbReference type="AlphaFoldDB" id="A0A919JZA0"/>
<feature type="transmembrane region" description="Helical" evidence="1">
    <location>
        <begin position="54"/>
        <end position="72"/>
    </location>
</feature>
<protein>
    <submittedName>
        <fullName evidence="2">Uncharacterized protein</fullName>
    </submittedName>
</protein>
<gene>
    <name evidence="2" type="ORF">Ari01nite_11660</name>
</gene>